<evidence type="ECO:0000313" key="1">
    <source>
        <dbReference type="EMBL" id="KAF0508483.1"/>
    </source>
</evidence>
<dbReference type="Proteomes" id="UP000439903">
    <property type="component" value="Unassembled WGS sequence"/>
</dbReference>
<protein>
    <submittedName>
        <fullName evidence="1">Uncharacterized protein</fullName>
    </submittedName>
</protein>
<proteinExistence type="predicted"/>
<reference evidence="1 2" key="1">
    <citation type="journal article" date="2019" name="Environ. Microbiol.">
        <title>At the nexus of three kingdoms: the genome of the mycorrhizal fungus Gigaspora margarita provides insights into plant, endobacterial and fungal interactions.</title>
        <authorList>
            <person name="Venice F."/>
            <person name="Ghignone S."/>
            <person name="Salvioli di Fossalunga A."/>
            <person name="Amselem J."/>
            <person name="Novero M."/>
            <person name="Xianan X."/>
            <person name="Sedzielewska Toro K."/>
            <person name="Morin E."/>
            <person name="Lipzen A."/>
            <person name="Grigoriev I.V."/>
            <person name="Henrissat B."/>
            <person name="Martin F.M."/>
            <person name="Bonfante P."/>
        </authorList>
    </citation>
    <scope>NUCLEOTIDE SEQUENCE [LARGE SCALE GENOMIC DNA]</scope>
    <source>
        <strain evidence="1 2">BEG34</strain>
    </source>
</reference>
<dbReference type="AlphaFoldDB" id="A0A8H4EKZ8"/>
<name>A0A8H4EKZ8_GIGMA</name>
<comment type="caution">
    <text evidence="1">The sequence shown here is derived from an EMBL/GenBank/DDBJ whole genome shotgun (WGS) entry which is preliminary data.</text>
</comment>
<organism evidence="1 2">
    <name type="scientific">Gigaspora margarita</name>
    <dbReference type="NCBI Taxonomy" id="4874"/>
    <lineage>
        <taxon>Eukaryota</taxon>
        <taxon>Fungi</taxon>
        <taxon>Fungi incertae sedis</taxon>
        <taxon>Mucoromycota</taxon>
        <taxon>Glomeromycotina</taxon>
        <taxon>Glomeromycetes</taxon>
        <taxon>Diversisporales</taxon>
        <taxon>Gigasporaceae</taxon>
        <taxon>Gigaspora</taxon>
    </lineage>
</organism>
<sequence length="94" mass="11401">MHELLVKNWPTRVYKLDEKVEENIDKEWTNSEEKFKEEELEEKIYNYLGIENEEQNYNYAPEVENLANLDKMPEVKDLFSNLANYIVLLKFQLI</sequence>
<accession>A0A8H4EKZ8</accession>
<dbReference type="EMBL" id="WTPW01000465">
    <property type="protein sequence ID" value="KAF0508483.1"/>
    <property type="molecule type" value="Genomic_DNA"/>
</dbReference>
<gene>
    <name evidence="1" type="ORF">F8M41_018763</name>
</gene>
<keyword evidence="2" id="KW-1185">Reference proteome</keyword>
<evidence type="ECO:0000313" key="2">
    <source>
        <dbReference type="Proteomes" id="UP000439903"/>
    </source>
</evidence>